<comment type="caution">
    <text evidence="2">The sequence shown here is derived from an EMBL/GenBank/DDBJ whole genome shotgun (WGS) entry which is preliminary data.</text>
</comment>
<dbReference type="Pfam" id="PF11902">
    <property type="entry name" value="DUF3422"/>
    <property type="match status" value="1"/>
</dbReference>
<dbReference type="InterPro" id="IPR021830">
    <property type="entry name" value="DUF3422"/>
</dbReference>
<reference evidence="3" key="1">
    <citation type="journal article" date="2019" name="Int. J. Syst. Evol. Microbiol.">
        <title>The Global Catalogue of Microorganisms (GCM) 10K type strain sequencing project: providing services to taxonomists for standard genome sequencing and annotation.</title>
        <authorList>
            <consortium name="The Broad Institute Genomics Platform"/>
            <consortium name="The Broad Institute Genome Sequencing Center for Infectious Disease"/>
            <person name="Wu L."/>
            <person name="Ma J."/>
        </authorList>
    </citation>
    <scope>NUCLEOTIDE SEQUENCE [LARGE SCALE GENOMIC DNA]</scope>
    <source>
        <strain evidence="3">KCTC 62164</strain>
    </source>
</reference>
<proteinExistence type="predicted"/>
<evidence type="ECO:0000313" key="2">
    <source>
        <dbReference type="EMBL" id="MFC3053377.1"/>
    </source>
</evidence>
<organism evidence="2 3">
    <name type="scientific">Kordiimonas pumila</name>
    <dbReference type="NCBI Taxonomy" id="2161677"/>
    <lineage>
        <taxon>Bacteria</taxon>
        <taxon>Pseudomonadati</taxon>
        <taxon>Pseudomonadota</taxon>
        <taxon>Alphaproteobacteria</taxon>
        <taxon>Kordiimonadales</taxon>
        <taxon>Kordiimonadaceae</taxon>
        <taxon>Kordiimonas</taxon>
    </lineage>
</organism>
<accession>A0ABV7D8Q0</accession>
<evidence type="ECO:0000313" key="3">
    <source>
        <dbReference type="Proteomes" id="UP001595444"/>
    </source>
</evidence>
<protein>
    <submittedName>
        <fullName evidence="2">DUF3422 family protein</fullName>
    </submittedName>
</protein>
<evidence type="ECO:0000256" key="1">
    <source>
        <dbReference type="SAM" id="Phobius"/>
    </source>
</evidence>
<gene>
    <name evidence="2" type="ORF">ACFOKA_15870</name>
</gene>
<dbReference type="RefSeq" id="WP_194215666.1">
    <property type="nucleotide sequence ID" value="NZ_CP061205.1"/>
</dbReference>
<keyword evidence="1" id="KW-1133">Transmembrane helix</keyword>
<keyword evidence="1" id="KW-0472">Membrane</keyword>
<keyword evidence="1" id="KW-0812">Transmembrane</keyword>
<name>A0ABV7D8Q0_9PROT</name>
<dbReference type="Proteomes" id="UP001595444">
    <property type="component" value="Unassembled WGS sequence"/>
</dbReference>
<feature type="transmembrane region" description="Helical" evidence="1">
    <location>
        <begin position="396"/>
        <end position="415"/>
    </location>
</feature>
<dbReference type="EMBL" id="JBHRSL010000027">
    <property type="protein sequence ID" value="MFC3053377.1"/>
    <property type="molecule type" value="Genomic_DNA"/>
</dbReference>
<sequence>MPGPKADIIQAALNAEWHARPEMQIDPSMRCTHVVTAKCPDGTLEEVEAGYIGSQVKELAPSTRHHITDMGTYRVKWEKHTEVTCYTFAMPASQDSAFSDTPLSYLDEKARSTLLSEMKIGIRIEVLPAALLADDNGYAAACNIFSTKKLYGGWAAGHSAAIWSPFLPDKDGFIRVLICALNLPDSRLSRLVHRLLDIETYRILAMAALPIARKTMETLDKLEPALDKIIATIASNPSEEEQEQLLIEITTIAAKAEHLASSTAYRFAAAKAYEDIISRRLIEIKEEALNDHPRMTQFLSKSFSPAMRTCEAAGHRANDLTARISRAANLLNTMVDMAQKRQSHKILKSLETQGSRQIRLQQAVEGLSIFAVSYYGIGLVNYALKGAKAFGLPFTPEILTGLSVPIMLFLSWFLIRMVKKRVITS</sequence>
<keyword evidence="3" id="KW-1185">Reference proteome</keyword>